<evidence type="ECO:0008006" key="5">
    <source>
        <dbReference type="Google" id="ProtNLM"/>
    </source>
</evidence>
<feature type="chain" id="PRO_5044839876" description="GH18 domain-containing protein" evidence="2">
    <location>
        <begin position="28"/>
        <end position="447"/>
    </location>
</feature>
<feature type="region of interest" description="Disordered" evidence="1">
    <location>
        <begin position="35"/>
        <end position="85"/>
    </location>
</feature>
<feature type="signal peptide" evidence="2">
    <location>
        <begin position="1"/>
        <end position="27"/>
    </location>
</feature>
<feature type="compositionally biased region" description="Pro residues" evidence="1">
    <location>
        <begin position="56"/>
        <end position="79"/>
    </location>
</feature>
<sequence>MQLYSMTTKSMIRNALFLLPFFTVGRAQKGAVRDTSLGATAARKRMLAGQSKTSPPTKPPTSPPGPTTPGPSPLPPGPGPSGGGPKVAMAWISDQFANFDVAWNMSGVNQFKSCHNWLKNSGINVVSLAFLKPTEILDPSICASGICTDKGVRIGMPGAIEYFKGEGMNLVFLSIGGVSYTSFWEEVLVNNATAGDFATKVAAIAQFYQVGIEIDYEESASPNLAGLEHFVKTYRSIIPYNDTYWTPASFLTLDFGQGAQFMGPTANWVAKNAFNTDPAKRLLNWANAMVAGSSESRVTDLINRWNQHVNGYSTLQTHPIAPAYLVGSLWSSGRSVQDSCVNPNSPTLLDVRLVDYIKNVKPCVAPKVGCKAYLPAPTTQYTDGLLGYAFWMCGNIGPRQVNTCPIDTTIEIYGTSYPGNGDCTPGFRAANATYNIPRTVNWDSRKY</sequence>
<accession>A0ABD3P5U4</accession>
<gene>
    <name evidence="3" type="ORF">ACHAW5_004884</name>
</gene>
<protein>
    <recommendedName>
        <fullName evidence="5">GH18 domain-containing protein</fullName>
    </recommendedName>
</protein>
<reference evidence="3 4" key="1">
    <citation type="submission" date="2024-10" db="EMBL/GenBank/DDBJ databases">
        <title>Updated reference genomes for cyclostephanoid diatoms.</title>
        <authorList>
            <person name="Roberts W.R."/>
            <person name="Alverson A.J."/>
        </authorList>
    </citation>
    <scope>NUCLEOTIDE SEQUENCE [LARGE SCALE GENOMIC DNA]</scope>
    <source>
        <strain evidence="3 4">AJA276-08</strain>
    </source>
</reference>
<evidence type="ECO:0000313" key="3">
    <source>
        <dbReference type="EMBL" id="KAL3783387.1"/>
    </source>
</evidence>
<dbReference type="Gene3D" id="3.20.20.80">
    <property type="entry name" value="Glycosidases"/>
    <property type="match status" value="1"/>
</dbReference>
<dbReference type="Proteomes" id="UP001530315">
    <property type="component" value="Unassembled WGS sequence"/>
</dbReference>
<keyword evidence="4" id="KW-1185">Reference proteome</keyword>
<name>A0ABD3P5U4_9STRA</name>
<dbReference type="AlphaFoldDB" id="A0ABD3P5U4"/>
<proteinExistence type="predicted"/>
<dbReference type="EMBL" id="JALLAZ020000975">
    <property type="protein sequence ID" value="KAL3783387.1"/>
    <property type="molecule type" value="Genomic_DNA"/>
</dbReference>
<dbReference type="InterPro" id="IPR017853">
    <property type="entry name" value="GH"/>
</dbReference>
<evidence type="ECO:0000256" key="1">
    <source>
        <dbReference type="SAM" id="MobiDB-lite"/>
    </source>
</evidence>
<evidence type="ECO:0000313" key="4">
    <source>
        <dbReference type="Proteomes" id="UP001530315"/>
    </source>
</evidence>
<keyword evidence="2" id="KW-0732">Signal</keyword>
<evidence type="ECO:0000256" key="2">
    <source>
        <dbReference type="SAM" id="SignalP"/>
    </source>
</evidence>
<organism evidence="3 4">
    <name type="scientific">Stephanodiscus triporus</name>
    <dbReference type="NCBI Taxonomy" id="2934178"/>
    <lineage>
        <taxon>Eukaryota</taxon>
        <taxon>Sar</taxon>
        <taxon>Stramenopiles</taxon>
        <taxon>Ochrophyta</taxon>
        <taxon>Bacillariophyta</taxon>
        <taxon>Coscinodiscophyceae</taxon>
        <taxon>Thalassiosirophycidae</taxon>
        <taxon>Stephanodiscales</taxon>
        <taxon>Stephanodiscaceae</taxon>
        <taxon>Stephanodiscus</taxon>
    </lineage>
</organism>
<dbReference type="SUPFAM" id="SSF51445">
    <property type="entry name" value="(Trans)glycosidases"/>
    <property type="match status" value="1"/>
</dbReference>
<comment type="caution">
    <text evidence="3">The sequence shown here is derived from an EMBL/GenBank/DDBJ whole genome shotgun (WGS) entry which is preliminary data.</text>
</comment>